<proteinExistence type="predicted"/>
<dbReference type="Gene3D" id="3.30.70.1520">
    <property type="entry name" value="Heterotetrameric sarcosine oxidase"/>
    <property type="match status" value="1"/>
</dbReference>
<protein>
    <submittedName>
        <fullName evidence="1">Sarcosine oxidase</fullName>
    </submittedName>
</protein>
<sequence length="195" mass="22018">MSSISALKNTHIKGVFGDHEGKNDDVLLKVSELSDFVIIQIVKYNNSLIAIENIKIDNLSLKDEALKINCNANTRILWNGPNNWLLVSSKKEILKEINEKLVDTDFAITNISHSRAIIQVEGKNTKEILKKGCPFNFNELKKDTCLNSTYNGMSVTIDMLDDNPDKIRIFTLRSFGESFYHSITDACLEFGYKGI</sequence>
<evidence type="ECO:0000313" key="2">
    <source>
        <dbReference type="Proteomes" id="UP000501094"/>
    </source>
</evidence>
<dbReference type="AlphaFoldDB" id="A0A6H1Q5W6"/>
<dbReference type="Gene3D" id="3.30.1360.120">
    <property type="entry name" value="Probable tRNA modification gtpase trme, domain 1"/>
    <property type="match status" value="1"/>
</dbReference>
<dbReference type="Proteomes" id="UP000501094">
    <property type="component" value="Chromosome"/>
</dbReference>
<organism evidence="1 2">
    <name type="scientific">Candidatus Pelagibacter giovannonii</name>
    <dbReference type="NCBI Taxonomy" id="2563896"/>
    <lineage>
        <taxon>Bacteria</taxon>
        <taxon>Pseudomonadati</taxon>
        <taxon>Pseudomonadota</taxon>
        <taxon>Alphaproteobacteria</taxon>
        <taxon>Candidatus Pelagibacterales</taxon>
        <taxon>Candidatus Pelagibacteraceae</taxon>
        <taxon>Candidatus Pelagibacter</taxon>
    </lineage>
</organism>
<name>A0A6H1Q5W6_9PROT</name>
<accession>A0A6H1Q5W6</accession>
<reference evidence="1 2" key="1">
    <citation type="journal article" date="2020" name="Nat. Microbiol.">
        <title>Lysogenic host-virus interactions in SAR11 marine bacteria.</title>
        <authorList>
            <person name="Morris R.M."/>
            <person name="Cain K.R."/>
            <person name="Hvorecny K.L."/>
            <person name="Kollman J.M."/>
        </authorList>
    </citation>
    <scope>NUCLEOTIDE SEQUENCE [LARGE SCALE GENOMIC DNA]</scope>
    <source>
        <strain evidence="1 2">NP1</strain>
    </source>
</reference>
<dbReference type="RefSeq" id="WP_168607346.1">
    <property type="nucleotide sequence ID" value="NZ_CP038852.1"/>
</dbReference>
<gene>
    <name evidence="1" type="ORF">E5R92_06815</name>
</gene>
<keyword evidence="2" id="KW-1185">Reference proteome</keyword>
<dbReference type="InterPro" id="IPR027266">
    <property type="entry name" value="TrmE/GcvT-like"/>
</dbReference>
<dbReference type="SUPFAM" id="SSF103025">
    <property type="entry name" value="Folate-binding domain"/>
    <property type="match status" value="1"/>
</dbReference>
<evidence type="ECO:0000313" key="1">
    <source>
        <dbReference type="EMBL" id="QIZ21489.1"/>
    </source>
</evidence>
<dbReference type="EMBL" id="CP038852">
    <property type="protein sequence ID" value="QIZ21489.1"/>
    <property type="molecule type" value="Genomic_DNA"/>
</dbReference>
<dbReference type="KEGG" id="peg:E5R92_06815"/>